<keyword evidence="2" id="KW-1185">Reference proteome</keyword>
<organism evidence="1 2">
    <name type="scientific">Naganishia vaughanmartiniae</name>
    <dbReference type="NCBI Taxonomy" id="1424756"/>
    <lineage>
        <taxon>Eukaryota</taxon>
        <taxon>Fungi</taxon>
        <taxon>Dikarya</taxon>
        <taxon>Basidiomycota</taxon>
        <taxon>Agaricomycotina</taxon>
        <taxon>Tremellomycetes</taxon>
        <taxon>Filobasidiales</taxon>
        <taxon>Filobasidiaceae</taxon>
        <taxon>Naganishia</taxon>
    </lineage>
</organism>
<dbReference type="Proteomes" id="UP001243375">
    <property type="component" value="Unassembled WGS sequence"/>
</dbReference>
<protein>
    <submittedName>
        <fullName evidence="1">Uncharacterized protein</fullName>
    </submittedName>
</protein>
<gene>
    <name evidence="1" type="ORF">QFC22_001680</name>
</gene>
<sequence>MVKVEEVRDAAYAEDRESDYTTDDEEAGDAYETESVSSVDSEDLGGLEDETILDRFYALKDIVAPSTRSKLVANWQKTTGWVKTGGVWAGNAVWVITTSALLVGLPLALAMEDEARIVQQEKEIQMQQSGQQSLLGAPPQQPAGVVPPGF</sequence>
<evidence type="ECO:0000313" key="1">
    <source>
        <dbReference type="EMBL" id="KAJ9122260.1"/>
    </source>
</evidence>
<reference evidence="1" key="1">
    <citation type="submission" date="2023-04" db="EMBL/GenBank/DDBJ databases">
        <title>Draft Genome sequencing of Naganishia species isolated from polar environments using Oxford Nanopore Technology.</title>
        <authorList>
            <person name="Leo P."/>
            <person name="Venkateswaran K."/>
        </authorList>
    </citation>
    <scope>NUCLEOTIDE SEQUENCE</scope>
    <source>
        <strain evidence="1">MNA-CCFEE 5425</strain>
    </source>
</reference>
<accession>A0ACC2XDZ4</accession>
<name>A0ACC2XDZ4_9TREE</name>
<evidence type="ECO:0000313" key="2">
    <source>
        <dbReference type="Proteomes" id="UP001243375"/>
    </source>
</evidence>
<dbReference type="EMBL" id="JASBWU010000004">
    <property type="protein sequence ID" value="KAJ9122260.1"/>
    <property type="molecule type" value="Genomic_DNA"/>
</dbReference>
<proteinExistence type="predicted"/>
<comment type="caution">
    <text evidence="1">The sequence shown here is derived from an EMBL/GenBank/DDBJ whole genome shotgun (WGS) entry which is preliminary data.</text>
</comment>